<dbReference type="Proteomes" id="UP000886998">
    <property type="component" value="Unassembled WGS sequence"/>
</dbReference>
<protein>
    <submittedName>
        <fullName evidence="1">Uncharacterized protein</fullName>
    </submittedName>
</protein>
<dbReference type="OrthoDB" id="10056939at2759"/>
<organism evidence="1 2">
    <name type="scientific">Trichonephila inaurata madagascariensis</name>
    <dbReference type="NCBI Taxonomy" id="2747483"/>
    <lineage>
        <taxon>Eukaryota</taxon>
        <taxon>Metazoa</taxon>
        <taxon>Ecdysozoa</taxon>
        <taxon>Arthropoda</taxon>
        <taxon>Chelicerata</taxon>
        <taxon>Arachnida</taxon>
        <taxon>Araneae</taxon>
        <taxon>Araneomorphae</taxon>
        <taxon>Entelegynae</taxon>
        <taxon>Araneoidea</taxon>
        <taxon>Nephilidae</taxon>
        <taxon>Trichonephila</taxon>
        <taxon>Trichonephila inaurata</taxon>
    </lineage>
</organism>
<sequence>MLYLSGLYWMLGFKSKFAQIFVLIPSSSSGTFEFQACLITKEEKEGNGKVCQNQPRRRALKTWTAIKPENQQSETRPFLPVDGVSQNFSQSVDCTSRNPLGLSNTNLEILCCAARFVEFRNSLMEQTSTRWDMENVP</sequence>
<dbReference type="EMBL" id="BMAV01019720">
    <property type="protein sequence ID" value="GFY72881.1"/>
    <property type="molecule type" value="Genomic_DNA"/>
</dbReference>
<evidence type="ECO:0000313" key="1">
    <source>
        <dbReference type="EMBL" id="GFY72881.1"/>
    </source>
</evidence>
<proteinExistence type="predicted"/>
<reference evidence="1" key="1">
    <citation type="submission" date="2020-08" db="EMBL/GenBank/DDBJ databases">
        <title>Multicomponent nature underlies the extraordinary mechanical properties of spider dragline silk.</title>
        <authorList>
            <person name="Kono N."/>
            <person name="Nakamura H."/>
            <person name="Mori M."/>
            <person name="Yoshida Y."/>
            <person name="Ohtoshi R."/>
            <person name="Malay A.D."/>
            <person name="Moran D.A.P."/>
            <person name="Tomita M."/>
            <person name="Numata K."/>
            <person name="Arakawa K."/>
        </authorList>
    </citation>
    <scope>NUCLEOTIDE SEQUENCE</scope>
</reference>
<evidence type="ECO:0000313" key="2">
    <source>
        <dbReference type="Proteomes" id="UP000886998"/>
    </source>
</evidence>
<accession>A0A8X6YH87</accession>
<keyword evidence="2" id="KW-1185">Reference proteome</keyword>
<gene>
    <name evidence="1" type="ORF">TNIN_196551</name>
</gene>
<comment type="caution">
    <text evidence="1">The sequence shown here is derived from an EMBL/GenBank/DDBJ whole genome shotgun (WGS) entry which is preliminary data.</text>
</comment>
<dbReference type="AlphaFoldDB" id="A0A8X6YH87"/>
<name>A0A8X6YH87_9ARAC</name>